<dbReference type="InterPro" id="IPR025857">
    <property type="entry name" value="MacB_PCD"/>
</dbReference>
<feature type="transmembrane region" description="Helical" evidence="7">
    <location>
        <begin position="372"/>
        <end position="395"/>
    </location>
</feature>
<dbReference type="AlphaFoldDB" id="A0A9D1V1H8"/>
<evidence type="ECO:0000256" key="5">
    <source>
        <dbReference type="ARBA" id="ARBA00022989"/>
    </source>
</evidence>
<evidence type="ECO:0000259" key="8">
    <source>
        <dbReference type="Pfam" id="PF02687"/>
    </source>
</evidence>
<dbReference type="PANTHER" id="PTHR30489:SF0">
    <property type="entry name" value="LIPOPROTEIN-RELEASING SYSTEM TRANSMEMBRANE PROTEIN LOLE"/>
    <property type="match status" value="1"/>
</dbReference>
<dbReference type="InterPro" id="IPR003838">
    <property type="entry name" value="ABC3_permease_C"/>
</dbReference>
<evidence type="ECO:0000256" key="6">
    <source>
        <dbReference type="ARBA" id="ARBA00023136"/>
    </source>
</evidence>
<organism evidence="10 11">
    <name type="scientific">Candidatus Odoribacter faecigallinarum</name>
    <dbReference type="NCBI Taxonomy" id="2838706"/>
    <lineage>
        <taxon>Bacteria</taxon>
        <taxon>Pseudomonadati</taxon>
        <taxon>Bacteroidota</taxon>
        <taxon>Bacteroidia</taxon>
        <taxon>Bacteroidales</taxon>
        <taxon>Odoribacteraceae</taxon>
        <taxon>Odoribacter</taxon>
    </lineage>
</organism>
<protein>
    <submittedName>
        <fullName evidence="10">ABC transporter permease</fullName>
    </submittedName>
</protein>
<dbReference type="InterPro" id="IPR051447">
    <property type="entry name" value="Lipoprotein-release_system"/>
</dbReference>
<feature type="domain" description="ABC3 transporter permease C-terminal" evidence="8">
    <location>
        <begin position="273"/>
        <end position="395"/>
    </location>
</feature>
<comment type="caution">
    <text evidence="10">The sequence shown here is derived from an EMBL/GenBank/DDBJ whole genome shotgun (WGS) entry which is preliminary data.</text>
</comment>
<dbReference type="GO" id="GO:0098797">
    <property type="term" value="C:plasma membrane protein complex"/>
    <property type="evidence" value="ECO:0007669"/>
    <property type="project" value="TreeGrafter"/>
</dbReference>
<evidence type="ECO:0000256" key="4">
    <source>
        <dbReference type="ARBA" id="ARBA00022692"/>
    </source>
</evidence>
<proteinExistence type="inferred from homology"/>
<dbReference type="PANTHER" id="PTHR30489">
    <property type="entry name" value="LIPOPROTEIN-RELEASING SYSTEM TRANSMEMBRANE PROTEIN LOLE"/>
    <property type="match status" value="1"/>
</dbReference>
<accession>A0A9D1V1H8</accession>
<feature type="domain" description="MacB-like periplasmic core" evidence="9">
    <location>
        <begin position="25"/>
        <end position="241"/>
    </location>
</feature>
<reference evidence="10" key="1">
    <citation type="journal article" date="2021" name="PeerJ">
        <title>Extensive microbial diversity within the chicken gut microbiome revealed by metagenomics and culture.</title>
        <authorList>
            <person name="Gilroy R."/>
            <person name="Ravi A."/>
            <person name="Getino M."/>
            <person name="Pursley I."/>
            <person name="Horton D.L."/>
            <person name="Alikhan N.F."/>
            <person name="Baker D."/>
            <person name="Gharbi K."/>
            <person name="Hall N."/>
            <person name="Watson M."/>
            <person name="Adriaenssens E.M."/>
            <person name="Foster-Nyarko E."/>
            <person name="Jarju S."/>
            <person name="Secka A."/>
            <person name="Antonio M."/>
            <person name="Oren A."/>
            <person name="Chaudhuri R.R."/>
            <person name="La Ragione R."/>
            <person name="Hildebrand F."/>
            <person name="Pallen M.J."/>
        </authorList>
    </citation>
    <scope>NUCLEOTIDE SEQUENCE</scope>
    <source>
        <strain evidence="10">23274</strain>
    </source>
</reference>
<keyword evidence="4 7" id="KW-0812">Transmembrane</keyword>
<reference evidence="10" key="2">
    <citation type="submission" date="2021-04" db="EMBL/GenBank/DDBJ databases">
        <authorList>
            <person name="Gilroy R."/>
        </authorList>
    </citation>
    <scope>NUCLEOTIDE SEQUENCE</scope>
    <source>
        <strain evidence="10">23274</strain>
    </source>
</reference>
<name>A0A9D1V1H8_9BACT</name>
<sequence>MRLSLFIAWRYLFSKKKQNAINIISAISVVGVTVGTTALIVVLSVFNGMDMLLQESTDSFTPDLVVFPAEGKYAVFDSAFCNRLEASPDIASCHQVIEEKALARYGDYTTPVVVKGVDGAYLEDSGFAAHILDGVPVLKSSDGYEALLGYGVAAQLRLSLSSLRPLVCYYPDKNAAPTVAALNTRPIYPAAFFSVQQEIDDRYIVADLQFARDLFKTGDKVSKMELRLVNPDRLQEVKEQVSVLAGSNYRVEDKYELNGAFYAMMKAEKLAVFFILLFILLIASFNIVGSISMLILDKKKDLQTYRALGMTRKGLVSVFRTEGCLITIGGALLGLILGTGICFIQEKYGIVTLGSGSYIVDAYPVQLVAGDVVAVMAAVLAIGYAASCFPVHYLIKRFTLESKK</sequence>
<evidence type="ECO:0000259" key="9">
    <source>
        <dbReference type="Pfam" id="PF12704"/>
    </source>
</evidence>
<dbReference type="GO" id="GO:0044874">
    <property type="term" value="P:lipoprotein localization to outer membrane"/>
    <property type="evidence" value="ECO:0007669"/>
    <property type="project" value="TreeGrafter"/>
</dbReference>
<evidence type="ECO:0000313" key="10">
    <source>
        <dbReference type="EMBL" id="HIX04366.1"/>
    </source>
</evidence>
<keyword evidence="5 7" id="KW-1133">Transmembrane helix</keyword>
<feature type="transmembrane region" description="Helical" evidence="7">
    <location>
        <begin position="317"/>
        <end position="337"/>
    </location>
</feature>
<keyword evidence="6 7" id="KW-0472">Membrane</keyword>
<evidence type="ECO:0000256" key="1">
    <source>
        <dbReference type="ARBA" id="ARBA00004651"/>
    </source>
</evidence>
<dbReference type="Pfam" id="PF02687">
    <property type="entry name" value="FtsX"/>
    <property type="match status" value="1"/>
</dbReference>
<feature type="transmembrane region" description="Helical" evidence="7">
    <location>
        <begin position="21"/>
        <end position="46"/>
    </location>
</feature>
<evidence type="ECO:0000256" key="2">
    <source>
        <dbReference type="ARBA" id="ARBA00005236"/>
    </source>
</evidence>
<feature type="transmembrane region" description="Helical" evidence="7">
    <location>
        <begin position="270"/>
        <end position="296"/>
    </location>
</feature>
<dbReference type="Pfam" id="PF12704">
    <property type="entry name" value="MacB_PCD"/>
    <property type="match status" value="1"/>
</dbReference>
<gene>
    <name evidence="10" type="ORF">H9863_09685</name>
</gene>
<dbReference type="Proteomes" id="UP000824202">
    <property type="component" value="Unassembled WGS sequence"/>
</dbReference>
<dbReference type="EMBL" id="DXFT01000190">
    <property type="protein sequence ID" value="HIX04366.1"/>
    <property type="molecule type" value="Genomic_DNA"/>
</dbReference>
<evidence type="ECO:0000313" key="11">
    <source>
        <dbReference type="Proteomes" id="UP000824202"/>
    </source>
</evidence>
<comment type="subcellular location">
    <subcellularLocation>
        <location evidence="1">Cell membrane</location>
        <topology evidence="1">Multi-pass membrane protein</topology>
    </subcellularLocation>
</comment>
<evidence type="ECO:0000256" key="3">
    <source>
        <dbReference type="ARBA" id="ARBA00022475"/>
    </source>
</evidence>
<evidence type="ECO:0000256" key="7">
    <source>
        <dbReference type="SAM" id="Phobius"/>
    </source>
</evidence>
<comment type="similarity">
    <text evidence="2">Belongs to the ABC-4 integral membrane protein family. LolC/E subfamily.</text>
</comment>
<keyword evidence="3" id="KW-1003">Cell membrane</keyword>